<accession>F2L2K4</accession>
<dbReference type="Pfam" id="PF04055">
    <property type="entry name" value="Radical_SAM"/>
    <property type="match status" value="1"/>
</dbReference>
<dbReference type="STRING" id="999630.TUZN_1585"/>
<protein>
    <recommendedName>
        <fullName evidence="11">Probable GTP 3',8-cyclase</fullName>
        <ecNumber evidence="11">4.1.99.22</ecNumber>
    </recommendedName>
    <alternativeName>
        <fullName evidence="11">Molybdenum cofactor biosynthesis protein A</fullName>
    </alternativeName>
</protein>
<dbReference type="Pfam" id="PF06463">
    <property type="entry name" value="Mob_synth_C"/>
    <property type="match status" value="1"/>
</dbReference>
<comment type="cofactor">
    <cofactor evidence="11">
        <name>[4Fe-4S] cluster</name>
        <dbReference type="ChEBI" id="CHEBI:49883"/>
    </cofactor>
    <text evidence="11">Binds 2 [4Fe-4S] clusters. Binds 1 [4Fe-4S] cluster coordinated with 3 cysteines and an exchangeable S-adenosyl-L-methionine and 1 [4Fe-4S] cluster coordinated with 3 cysteines and the GTP-derived substrate.</text>
</comment>
<evidence type="ECO:0000259" key="12">
    <source>
        <dbReference type="PROSITE" id="PS51918"/>
    </source>
</evidence>
<dbReference type="SFLD" id="SFLDG01386">
    <property type="entry name" value="main_SPASM_domain-containing"/>
    <property type="match status" value="1"/>
</dbReference>
<proteinExistence type="inferred from homology"/>
<dbReference type="InterPro" id="IPR013485">
    <property type="entry name" value="MoaA_arc"/>
</dbReference>
<comment type="caution">
    <text evidence="11">Lacks conserved residue(s) required for the propagation of feature annotation.</text>
</comment>
<organism evidence="13 14">
    <name type="scientific">Thermoproteus uzoniensis (strain 768-20)</name>
    <dbReference type="NCBI Taxonomy" id="999630"/>
    <lineage>
        <taxon>Archaea</taxon>
        <taxon>Thermoproteota</taxon>
        <taxon>Thermoprotei</taxon>
        <taxon>Thermoproteales</taxon>
        <taxon>Thermoproteaceae</taxon>
        <taxon>Thermoproteus</taxon>
    </lineage>
</organism>
<dbReference type="Proteomes" id="UP000008138">
    <property type="component" value="Chromosome"/>
</dbReference>
<feature type="domain" description="Radical SAM core" evidence="12">
    <location>
        <begin position="32"/>
        <end position="245"/>
    </location>
</feature>
<keyword evidence="6 11" id="KW-0411">Iron-sulfur</keyword>
<dbReference type="GO" id="GO:0061799">
    <property type="term" value="F:cyclic pyranopterin monophosphate synthase activity"/>
    <property type="evidence" value="ECO:0007669"/>
    <property type="project" value="TreeGrafter"/>
</dbReference>
<feature type="binding site" evidence="11">
    <location>
        <position position="52"/>
    </location>
    <ligand>
        <name>[4Fe-4S] cluster</name>
        <dbReference type="ChEBI" id="CHEBI:49883"/>
        <label>1</label>
        <note>4Fe-4S-S-AdoMet</note>
    </ligand>
</feature>
<dbReference type="SFLD" id="SFLDG01383">
    <property type="entry name" value="cyclic_pyranopterin_phosphate"/>
    <property type="match status" value="1"/>
</dbReference>
<keyword evidence="7 11" id="KW-0342">GTP-binding</keyword>
<dbReference type="eggNOG" id="arCOG00930">
    <property type="taxonomic scope" value="Archaea"/>
</dbReference>
<dbReference type="NCBIfam" id="NF001199">
    <property type="entry name" value="PRK00164.2-1"/>
    <property type="match status" value="1"/>
</dbReference>
<evidence type="ECO:0000256" key="5">
    <source>
        <dbReference type="ARBA" id="ARBA00023004"/>
    </source>
</evidence>
<evidence type="ECO:0000256" key="6">
    <source>
        <dbReference type="ARBA" id="ARBA00023014"/>
    </source>
</evidence>
<dbReference type="PROSITE" id="PS51918">
    <property type="entry name" value="RADICAL_SAM"/>
    <property type="match status" value="1"/>
</dbReference>
<feature type="binding site" evidence="11">
    <location>
        <position position="41"/>
    </location>
    <ligand>
        <name>GTP</name>
        <dbReference type="ChEBI" id="CHEBI:37565"/>
    </ligand>
</feature>
<comment type="function">
    <text evidence="11">Catalyzes the cyclization of GTP to (8S)-3',8-cyclo-7,8-dihydroguanosine 5'-triphosphate.</text>
</comment>
<feature type="binding site" evidence="11">
    <location>
        <position position="295"/>
    </location>
    <ligand>
        <name>[4Fe-4S] cluster</name>
        <dbReference type="ChEBI" id="CHEBI:49883"/>
        <label>2</label>
        <note>4Fe-4S-substrate</note>
    </ligand>
</feature>
<feature type="binding site" evidence="11">
    <location>
        <position position="48"/>
    </location>
    <ligand>
        <name>[4Fe-4S] cluster</name>
        <dbReference type="ChEBI" id="CHEBI:49883"/>
        <label>1</label>
        <note>4Fe-4S-S-AdoMet</note>
    </ligand>
</feature>
<reference evidence="13 14" key="1">
    <citation type="journal article" date="2011" name="J. Bacteriol.">
        <title>Complete genome sequence of the thermoacidophilic crenarchaeon Thermoproteus uzoniensis 768-20.</title>
        <authorList>
            <person name="Mardanov A.V."/>
            <person name="Gumerov V.M."/>
            <person name="Beletsky A.V."/>
            <person name="Prokofeva M.I."/>
            <person name="Bonch-Osmolovskaya E.A."/>
            <person name="Ravin N.V."/>
            <person name="Skryabin K.G."/>
        </authorList>
    </citation>
    <scope>NUCLEOTIDE SEQUENCE [LARGE SCALE GENOMIC DNA]</scope>
    <source>
        <strain evidence="13 14">768-20</strain>
    </source>
</reference>
<dbReference type="HOGENOM" id="CLU_009273_0_1_2"/>
<feature type="binding site" evidence="11">
    <location>
        <position position="55"/>
    </location>
    <ligand>
        <name>[4Fe-4S] cluster</name>
        <dbReference type="ChEBI" id="CHEBI:49883"/>
        <label>1</label>
        <note>4Fe-4S-S-AdoMet</note>
    </ligand>
</feature>
<evidence type="ECO:0000256" key="10">
    <source>
        <dbReference type="ARBA" id="ARBA00048697"/>
    </source>
</evidence>
<dbReference type="InterPro" id="IPR007197">
    <property type="entry name" value="rSAM"/>
</dbReference>
<keyword evidence="9 11" id="KW-0456">Lyase</keyword>
<feature type="binding site" evidence="11">
    <location>
        <position position="278"/>
    </location>
    <ligand>
        <name>[4Fe-4S] cluster</name>
        <dbReference type="ChEBI" id="CHEBI:49883"/>
        <label>2</label>
        <note>4Fe-4S-substrate</note>
    </ligand>
</feature>
<dbReference type="SMART" id="SM00729">
    <property type="entry name" value="Elp3"/>
    <property type="match status" value="1"/>
</dbReference>
<evidence type="ECO:0000256" key="9">
    <source>
        <dbReference type="ARBA" id="ARBA00023239"/>
    </source>
</evidence>
<dbReference type="GO" id="GO:0051539">
    <property type="term" value="F:4 iron, 4 sulfur cluster binding"/>
    <property type="evidence" value="ECO:0007669"/>
    <property type="project" value="UniProtKB-UniRule"/>
</dbReference>
<dbReference type="InterPro" id="IPR040064">
    <property type="entry name" value="MoaA-like"/>
</dbReference>
<dbReference type="EMBL" id="CP002590">
    <property type="protein sequence ID" value="AEA13052.1"/>
    <property type="molecule type" value="Genomic_DNA"/>
</dbReference>
<dbReference type="PANTHER" id="PTHR22960">
    <property type="entry name" value="MOLYBDOPTERIN COFACTOR SYNTHESIS PROTEIN A"/>
    <property type="match status" value="1"/>
</dbReference>
<dbReference type="InterPro" id="IPR006638">
    <property type="entry name" value="Elp3/MiaA/NifB-like_rSAM"/>
</dbReference>
<dbReference type="GO" id="GO:0006777">
    <property type="term" value="P:Mo-molybdopterin cofactor biosynthetic process"/>
    <property type="evidence" value="ECO:0007669"/>
    <property type="project" value="UniProtKB-UniRule"/>
</dbReference>
<evidence type="ECO:0000313" key="14">
    <source>
        <dbReference type="Proteomes" id="UP000008138"/>
    </source>
</evidence>
<evidence type="ECO:0000256" key="8">
    <source>
        <dbReference type="ARBA" id="ARBA00023150"/>
    </source>
</evidence>
<keyword evidence="1 11" id="KW-0004">4Fe-4S</keyword>
<dbReference type="InterPro" id="IPR013785">
    <property type="entry name" value="Aldolase_TIM"/>
</dbReference>
<feature type="binding site" evidence="11">
    <location>
        <position position="281"/>
    </location>
    <ligand>
        <name>[4Fe-4S] cluster</name>
        <dbReference type="ChEBI" id="CHEBI:49883"/>
        <label>2</label>
        <note>4Fe-4S-substrate</note>
    </ligand>
</feature>
<dbReference type="CDD" id="cd01335">
    <property type="entry name" value="Radical_SAM"/>
    <property type="match status" value="1"/>
</dbReference>
<dbReference type="EC" id="4.1.99.22" evidence="11"/>
<keyword evidence="5 11" id="KW-0408">Iron</keyword>
<keyword evidence="14" id="KW-1185">Reference proteome</keyword>
<reference key="2">
    <citation type="submission" date="2011-03" db="EMBL/GenBank/DDBJ databases">
        <title>Complete genome sequence of the thermoacidophilic crenarchaeon Thermoproteus uzoniensis 768-20.</title>
        <authorList>
            <person name="Mardanov A.V."/>
            <person name="Gumerov V.M."/>
            <person name="Beletsky A.V."/>
            <person name="Prokofeva M.I."/>
            <person name="Bonch-Osmolovskaya E.A."/>
            <person name="Ravin N.V."/>
            <person name="Skryabin K.G."/>
        </authorList>
    </citation>
    <scope>NUCLEOTIDE SEQUENCE</scope>
    <source>
        <strain>768-20</strain>
    </source>
</reference>
<dbReference type="HAMAP" id="MF_01225_A">
    <property type="entry name" value="MoaA_A"/>
    <property type="match status" value="1"/>
</dbReference>
<dbReference type="SFLD" id="SFLDG01067">
    <property type="entry name" value="SPASM/twitch_domain_containing"/>
    <property type="match status" value="1"/>
</dbReference>
<evidence type="ECO:0000256" key="4">
    <source>
        <dbReference type="ARBA" id="ARBA00022741"/>
    </source>
</evidence>
<dbReference type="UniPathway" id="UPA00344"/>
<dbReference type="PANTHER" id="PTHR22960:SF0">
    <property type="entry name" value="MOLYBDENUM COFACTOR BIOSYNTHESIS PROTEIN 1"/>
    <property type="match status" value="1"/>
</dbReference>
<keyword evidence="8 11" id="KW-0501">Molybdenum cofactor biosynthesis</keyword>
<comment type="catalytic activity">
    <reaction evidence="10 11">
        <text>GTP + AH2 + S-adenosyl-L-methionine = (8S)-3',8-cyclo-7,8-dihydroguanosine 5'-triphosphate + 5'-deoxyadenosine + L-methionine + A + H(+)</text>
        <dbReference type="Rhea" id="RHEA:49576"/>
        <dbReference type="ChEBI" id="CHEBI:13193"/>
        <dbReference type="ChEBI" id="CHEBI:15378"/>
        <dbReference type="ChEBI" id="CHEBI:17319"/>
        <dbReference type="ChEBI" id="CHEBI:17499"/>
        <dbReference type="ChEBI" id="CHEBI:37565"/>
        <dbReference type="ChEBI" id="CHEBI:57844"/>
        <dbReference type="ChEBI" id="CHEBI:59789"/>
        <dbReference type="ChEBI" id="CHEBI:131766"/>
        <dbReference type="EC" id="4.1.99.22"/>
    </reaction>
</comment>
<evidence type="ECO:0000256" key="2">
    <source>
        <dbReference type="ARBA" id="ARBA00022691"/>
    </source>
</evidence>
<evidence type="ECO:0000313" key="13">
    <source>
        <dbReference type="EMBL" id="AEA13052.1"/>
    </source>
</evidence>
<keyword evidence="2 11" id="KW-0949">S-adenosyl-L-methionine</keyword>
<evidence type="ECO:0000256" key="3">
    <source>
        <dbReference type="ARBA" id="ARBA00022723"/>
    </source>
</evidence>
<dbReference type="Gene3D" id="3.20.20.70">
    <property type="entry name" value="Aldolase class I"/>
    <property type="match status" value="1"/>
</dbReference>
<dbReference type="AlphaFoldDB" id="F2L2K4"/>
<dbReference type="PROSITE" id="PS01305">
    <property type="entry name" value="MOAA_NIFB_PQQE"/>
    <property type="match status" value="1"/>
</dbReference>
<name>F2L2K4_THEU7</name>
<dbReference type="GO" id="GO:0005525">
    <property type="term" value="F:GTP binding"/>
    <property type="evidence" value="ECO:0007669"/>
    <property type="project" value="UniProtKB-UniRule"/>
</dbReference>
<comment type="pathway">
    <text evidence="11">Cofactor biosynthesis; molybdopterin biosynthesis.</text>
</comment>
<dbReference type="InterPro" id="IPR058240">
    <property type="entry name" value="rSAM_sf"/>
</dbReference>
<evidence type="ECO:0000256" key="7">
    <source>
        <dbReference type="ARBA" id="ARBA00023134"/>
    </source>
</evidence>
<dbReference type="GO" id="GO:0061798">
    <property type="term" value="F:GTP 3',8'-cyclase activity"/>
    <property type="evidence" value="ECO:0007669"/>
    <property type="project" value="UniProtKB-UniRule"/>
</dbReference>
<feature type="binding site" evidence="11">
    <location>
        <position position="93"/>
    </location>
    <ligand>
        <name>S-adenosyl-L-methionine</name>
        <dbReference type="ChEBI" id="CHEBI:59789"/>
    </ligand>
</feature>
<dbReference type="SFLD" id="SFLDS00029">
    <property type="entry name" value="Radical_SAM"/>
    <property type="match status" value="1"/>
</dbReference>
<dbReference type="GO" id="GO:1904047">
    <property type="term" value="F:S-adenosyl-L-methionine binding"/>
    <property type="evidence" value="ECO:0007669"/>
    <property type="project" value="UniProtKB-UniRule"/>
</dbReference>
<dbReference type="KEGG" id="tuz:TUZN_1585"/>
<evidence type="ECO:0000256" key="11">
    <source>
        <dbReference type="HAMAP-Rule" id="MF_01225"/>
    </source>
</evidence>
<dbReference type="InterPro" id="IPR010505">
    <property type="entry name" value="MoaA_twitch"/>
</dbReference>
<comment type="similarity">
    <text evidence="11">Belongs to the radical SAM superfamily. MoaA family.</text>
</comment>
<evidence type="ECO:0000256" key="1">
    <source>
        <dbReference type="ARBA" id="ARBA00022485"/>
    </source>
</evidence>
<gene>
    <name evidence="11" type="primary">moaA</name>
    <name evidence="13" type="ordered locus">TUZN_1585</name>
</gene>
<dbReference type="InterPro" id="IPR050105">
    <property type="entry name" value="MoCo_biosynth_MoaA/MoaC"/>
</dbReference>
<dbReference type="SUPFAM" id="SSF102114">
    <property type="entry name" value="Radical SAM enzymes"/>
    <property type="match status" value="1"/>
</dbReference>
<feature type="binding site" evidence="11">
    <location>
        <position position="89"/>
    </location>
    <ligand>
        <name>GTP</name>
        <dbReference type="ChEBI" id="CHEBI:37565"/>
    </ligand>
</feature>
<feature type="binding site" evidence="11">
    <location>
        <position position="180"/>
    </location>
    <ligand>
        <name>GTP</name>
        <dbReference type="ChEBI" id="CHEBI:37565"/>
    </ligand>
</feature>
<feature type="binding site" evidence="11">
    <location>
        <position position="142"/>
    </location>
    <ligand>
        <name>S-adenosyl-L-methionine</name>
        <dbReference type="ChEBI" id="CHEBI:59789"/>
    </ligand>
</feature>
<dbReference type="InterPro" id="IPR000385">
    <property type="entry name" value="MoaA_NifB_PqqE_Fe-S-bd_CS"/>
</dbReference>
<sequence>MKTSKIKPLKYTYTTRLHKNTCRKEVLVLVDRYGRPFLKLRVAVNDVCNFSCIFCHFEGQLRGVGRLLNADDYGFLVDVLSKVGVRDYKLTGGEPLLRSDIVDIVRKMNRDGVEISMTTNGFRLAELAEDLAAAGLRRVNVSVHTTDPEKFSKVAGVPKEWFRRVLDGVHAAVKAGMKVKLNAVLLKGINDDRESLRSLVKLAASIGASIQLIELMPVGLGSRVFGDLRASADEVAELLEGMGARPAYTRKDLHNRPILRLAGVDVEIVKNWNNPYFCAGCTTMRLTSDGKLKPCLYREPVVDLYGPIKERDAKRVYEAVSRAVYVREPTFKLKIDYSSSL</sequence>
<keyword evidence="4 11" id="KW-0547">Nucleotide-binding</keyword>
<feature type="binding site" evidence="11">
    <location>
        <position position="118"/>
    </location>
    <ligand>
        <name>GTP</name>
        <dbReference type="ChEBI" id="CHEBI:37565"/>
    </ligand>
</feature>
<dbReference type="GO" id="GO:0046872">
    <property type="term" value="F:metal ion binding"/>
    <property type="evidence" value="ECO:0007669"/>
    <property type="project" value="UniProtKB-KW"/>
</dbReference>
<keyword evidence="3 11" id="KW-0479">Metal-binding</keyword>